<comment type="caution">
    <text evidence="1">The sequence shown here is derived from an EMBL/GenBank/DDBJ whole genome shotgun (WGS) entry which is preliminary data.</text>
</comment>
<accession>A0ABM9AXP7</accession>
<dbReference type="InterPro" id="IPR023214">
    <property type="entry name" value="HAD_sf"/>
</dbReference>
<dbReference type="Proteomes" id="UP000837803">
    <property type="component" value="Unassembled WGS sequence"/>
</dbReference>
<dbReference type="Gene3D" id="3.40.50.1000">
    <property type="entry name" value="HAD superfamily/HAD-like"/>
    <property type="match status" value="1"/>
</dbReference>
<protein>
    <recommendedName>
        <fullName evidence="3">Haloacid dehalogenase-like hydrolase</fullName>
    </recommendedName>
</protein>
<evidence type="ECO:0000313" key="1">
    <source>
        <dbReference type="EMBL" id="CAH0999217.1"/>
    </source>
</evidence>
<dbReference type="EMBL" id="CAKLPZ010000001">
    <property type="protein sequence ID" value="CAH0999217.1"/>
    <property type="molecule type" value="Genomic_DNA"/>
</dbReference>
<name>A0ABM9AXP7_9BACT</name>
<reference evidence="1" key="1">
    <citation type="submission" date="2021-12" db="EMBL/GenBank/DDBJ databases">
        <authorList>
            <person name="Rodrigo-Torres L."/>
            <person name="Arahal R. D."/>
            <person name="Lucena T."/>
        </authorList>
    </citation>
    <scope>NUCLEOTIDE SEQUENCE</scope>
    <source>
        <strain evidence="1">CECT 8419</strain>
    </source>
</reference>
<organism evidence="1 2">
    <name type="scientific">Neolewinella maritima</name>
    <dbReference type="NCBI Taxonomy" id="1383882"/>
    <lineage>
        <taxon>Bacteria</taxon>
        <taxon>Pseudomonadati</taxon>
        <taxon>Bacteroidota</taxon>
        <taxon>Saprospiria</taxon>
        <taxon>Saprospirales</taxon>
        <taxon>Lewinellaceae</taxon>
        <taxon>Neolewinella</taxon>
    </lineage>
</organism>
<evidence type="ECO:0008006" key="3">
    <source>
        <dbReference type="Google" id="ProtNLM"/>
    </source>
</evidence>
<keyword evidence="2" id="KW-1185">Reference proteome</keyword>
<sequence length="186" mass="20727">MTDAHLQLAVVHLNDVCVAVQEGMDRFLATAALDRMAGAEATFSWLRKRGVRICLLSDYDESQTLLLLKRLGWTVGEAGTVQQFVPRQQELDNPVLQAHALAGLTKGRLSITAVDTPELLRHSNAARVHFNLAICNGRSPYHALATAPHHAMLDNLRQLPDFLVRHLPEPARPTQRLYLPRPLYTA</sequence>
<evidence type="ECO:0000313" key="2">
    <source>
        <dbReference type="Proteomes" id="UP000837803"/>
    </source>
</evidence>
<proteinExistence type="predicted"/>
<gene>
    <name evidence="1" type="ORF">LEM8419_00514</name>
</gene>